<evidence type="ECO:0000313" key="3">
    <source>
        <dbReference type="EMBL" id="GBE59507.1"/>
    </source>
</evidence>
<evidence type="ECO:0000256" key="1">
    <source>
        <dbReference type="SAM" id="Coils"/>
    </source>
</evidence>
<reference evidence="3 4" key="1">
    <citation type="journal article" date="2017" name="BMC Genomics">
        <title>Whole-genome assembly of Babesia ovata and comparative genomics between closely related pathogens.</title>
        <authorList>
            <person name="Yamagishi J."/>
            <person name="Asada M."/>
            <person name="Hakimi H."/>
            <person name="Tanaka T.Q."/>
            <person name="Sugimoto C."/>
            <person name="Kawazu S."/>
        </authorList>
    </citation>
    <scope>NUCLEOTIDE SEQUENCE [LARGE SCALE GENOMIC DNA]</scope>
    <source>
        <strain evidence="3 4">Miyake</strain>
    </source>
</reference>
<comment type="caution">
    <text evidence="3">The sequence shown here is derived from an EMBL/GenBank/DDBJ whole genome shotgun (WGS) entry which is preliminary data.</text>
</comment>
<dbReference type="RefSeq" id="XP_028865750.1">
    <property type="nucleotide sequence ID" value="XM_029009917.1"/>
</dbReference>
<feature type="region of interest" description="Disordered" evidence="2">
    <location>
        <begin position="77"/>
        <end position="96"/>
    </location>
</feature>
<organism evidence="3 4">
    <name type="scientific">Babesia ovata</name>
    <dbReference type="NCBI Taxonomy" id="189622"/>
    <lineage>
        <taxon>Eukaryota</taxon>
        <taxon>Sar</taxon>
        <taxon>Alveolata</taxon>
        <taxon>Apicomplexa</taxon>
        <taxon>Aconoidasida</taxon>
        <taxon>Piroplasmida</taxon>
        <taxon>Babesiidae</taxon>
        <taxon>Babesia</taxon>
    </lineage>
</organism>
<dbReference type="OrthoDB" id="365161at2759"/>
<gene>
    <name evidence="3" type="ORF">BOVATA_010000</name>
</gene>
<protein>
    <submittedName>
        <fullName evidence="3">Centrosomal of 85 kDa-like protein, putative</fullName>
    </submittedName>
</protein>
<keyword evidence="1" id="KW-0175">Coiled coil</keyword>
<feature type="region of interest" description="Disordered" evidence="2">
    <location>
        <begin position="1"/>
        <end position="23"/>
    </location>
</feature>
<proteinExistence type="predicted"/>
<dbReference type="EMBL" id="BDSA01000001">
    <property type="protein sequence ID" value="GBE59507.1"/>
    <property type="molecule type" value="Genomic_DNA"/>
</dbReference>
<dbReference type="Proteomes" id="UP000236319">
    <property type="component" value="Unassembled WGS sequence"/>
</dbReference>
<dbReference type="GeneID" id="39873277"/>
<feature type="region of interest" description="Disordered" evidence="2">
    <location>
        <begin position="549"/>
        <end position="581"/>
    </location>
</feature>
<sequence>MEGADYTSPEKPTGTNNPDLERMSVDNCVVDASVSESDSVLYRGVNEHSSTKGAHTERETGTITFVDIFRDEVSVEGRTVPGSHTGGTPLADNVDRTRDDMMATGREPKILTFSDRVLYEAKKLRERMQRTRSEDPGHVTAGNNDSNASATTQPAGAADDFSPYTTWSSAGNRLPSGYEAGSNDRSRLRAADAYSELIMRSNARVMEWFRNRFNTIDASYSKRAMALGDLERYVIPIRPTQEPIEAINRAAEELELLRQENERLKGLVESTSQLKQRLEEAKANVEELANSLAIERKHNEENIKDKMTLQQRIAKYSEDLKNSREELDVLRVMHQNELEEYEKRKGEMLSNMAQLQKDITHINDNLFSCYKVIEAQKTEHTFLKKENEELKEELKKVRGDLRRLYETNSNLKSQNLSLIEINNRIRTKTLFKTDTADTCSTRGSCSSKASCVSRDEFVFFHVFNDTPSAASEFASTTRSGKDVKLNDHCGEHDVNGPMNAETLVSMSSMTKRAIAGDDGPKALCDAHKNIFETAADLSYGVRSNPLEATVTSKNGDEQGSEPTEDNRNSTVYGKITPSTRDDMSARNTYMVDHSTIYSVDGSTPNYVDMPSGRGLTTEDLSEVPSPFKSKNWLLEKVSRVSNRDSLEFLREKIRLITSQGCANFGVIEDQGSQPGGCLN</sequence>
<dbReference type="AlphaFoldDB" id="A0A2H6K937"/>
<feature type="coiled-coil region" evidence="1">
    <location>
        <begin position="244"/>
        <end position="414"/>
    </location>
</feature>
<name>A0A2H6K937_9APIC</name>
<feature type="compositionally biased region" description="Basic and acidic residues" evidence="2">
    <location>
        <begin position="127"/>
        <end position="137"/>
    </location>
</feature>
<feature type="region of interest" description="Disordered" evidence="2">
    <location>
        <begin position="127"/>
        <end position="186"/>
    </location>
</feature>
<dbReference type="VEuPathDB" id="PiroplasmaDB:BOVATA_010000"/>
<feature type="compositionally biased region" description="Polar residues" evidence="2">
    <location>
        <begin position="141"/>
        <end position="154"/>
    </location>
</feature>
<evidence type="ECO:0000256" key="2">
    <source>
        <dbReference type="SAM" id="MobiDB-lite"/>
    </source>
</evidence>
<evidence type="ECO:0000313" key="4">
    <source>
        <dbReference type="Proteomes" id="UP000236319"/>
    </source>
</evidence>
<keyword evidence="4" id="KW-1185">Reference proteome</keyword>
<accession>A0A2H6K937</accession>